<keyword evidence="4" id="KW-0611">Plant defense</keyword>
<dbReference type="Pfam" id="PF01764">
    <property type="entry name" value="Lipase_3"/>
    <property type="match status" value="1"/>
</dbReference>
<evidence type="ECO:0008006" key="11">
    <source>
        <dbReference type="Google" id="ProtNLM"/>
    </source>
</evidence>
<evidence type="ECO:0000313" key="9">
    <source>
        <dbReference type="EMBL" id="KAK1316916.1"/>
    </source>
</evidence>
<dbReference type="Pfam" id="PF18117">
    <property type="entry name" value="EDS1_EP"/>
    <property type="match status" value="1"/>
</dbReference>
<keyword evidence="6" id="KW-0812">Transmembrane</keyword>
<dbReference type="GO" id="GO:0005634">
    <property type="term" value="C:nucleus"/>
    <property type="evidence" value="ECO:0007669"/>
    <property type="project" value="UniProtKB-SubCell"/>
</dbReference>
<proteinExistence type="predicted"/>
<organism evidence="9 10">
    <name type="scientific">Acorus calamus</name>
    <name type="common">Sweet flag</name>
    <dbReference type="NCBI Taxonomy" id="4465"/>
    <lineage>
        <taxon>Eukaryota</taxon>
        <taxon>Viridiplantae</taxon>
        <taxon>Streptophyta</taxon>
        <taxon>Embryophyta</taxon>
        <taxon>Tracheophyta</taxon>
        <taxon>Spermatophyta</taxon>
        <taxon>Magnoliopsida</taxon>
        <taxon>Liliopsida</taxon>
        <taxon>Acoraceae</taxon>
        <taxon>Acorus</taxon>
    </lineage>
</organism>
<feature type="transmembrane region" description="Helical" evidence="6">
    <location>
        <begin position="7"/>
        <end position="25"/>
    </location>
</feature>
<dbReference type="GO" id="GO:0006629">
    <property type="term" value="P:lipid metabolic process"/>
    <property type="evidence" value="ECO:0007669"/>
    <property type="project" value="InterPro"/>
</dbReference>
<protein>
    <recommendedName>
        <fullName evidence="11">Lipase-like PAD4</fullName>
    </recommendedName>
</protein>
<name>A0AAV9ETG4_ACOCL</name>
<dbReference type="GO" id="GO:0005737">
    <property type="term" value="C:cytoplasm"/>
    <property type="evidence" value="ECO:0007669"/>
    <property type="project" value="UniProtKB-SubCell"/>
</dbReference>
<dbReference type="AlphaFoldDB" id="A0AAV9ETG4"/>
<evidence type="ECO:0000313" key="10">
    <source>
        <dbReference type="Proteomes" id="UP001180020"/>
    </source>
</evidence>
<dbReference type="SUPFAM" id="SSF53474">
    <property type="entry name" value="alpha/beta-Hydrolases"/>
    <property type="match status" value="1"/>
</dbReference>
<evidence type="ECO:0000256" key="4">
    <source>
        <dbReference type="ARBA" id="ARBA00022821"/>
    </source>
</evidence>
<evidence type="ECO:0000256" key="1">
    <source>
        <dbReference type="ARBA" id="ARBA00004123"/>
    </source>
</evidence>
<dbReference type="PANTHER" id="PTHR47413:SF2">
    <property type="entry name" value="LIPASE-LIKE PAD4"/>
    <property type="match status" value="1"/>
</dbReference>
<reference evidence="9" key="1">
    <citation type="journal article" date="2023" name="Nat. Commun.">
        <title>Diploid and tetraploid genomes of Acorus and the evolution of monocots.</title>
        <authorList>
            <person name="Ma L."/>
            <person name="Liu K.W."/>
            <person name="Li Z."/>
            <person name="Hsiao Y.Y."/>
            <person name="Qi Y."/>
            <person name="Fu T."/>
            <person name="Tang G.D."/>
            <person name="Zhang D."/>
            <person name="Sun W.H."/>
            <person name="Liu D.K."/>
            <person name="Li Y."/>
            <person name="Chen G.Z."/>
            <person name="Liu X.D."/>
            <person name="Liao X.Y."/>
            <person name="Jiang Y.T."/>
            <person name="Yu X."/>
            <person name="Hao Y."/>
            <person name="Huang J."/>
            <person name="Zhao X.W."/>
            <person name="Ke S."/>
            <person name="Chen Y.Y."/>
            <person name="Wu W.L."/>
            <person name="Hsu J.L."/>
            <person name="Lin Y.F."/>
            <person name="Huang M.D."/>
            <person name="Li C.Y."/>
            <person name="Huang L."/>
            <person name="Wang Z.W."/>
            <person name="Zhao X."/>
            <person name="Zhong W.Y."/>
            <person name="Peng D.H."/>
            <person name="Ahmad S."/>
            <person name="Lan S."/>
            <person name="Zhang J.S."/>
            <person name="Tsai W.C."/>
            <person name="Van de Peer Y."/>
            <person name="Liu Z.J."/>
        </authorList>
    </citation>
    <scope>NUCLEOTIDE SEQUENCE</scope>
    <source>
        <strain evidence="9">CP</strain>
    </source>
</reference>
<keyword evidence="6" id="KW-0472">Membrane</keyword>
<evidence type="ECO:0000256" key="5">
    <source>
        <dbReference type="ARBA" id="ARBA00023242"/>
    </source>
</evidence>
<keyword evidence="10" id="KW-1185">Reference proteome</keyword>
<evidence type="ECO:0000259" key="7">
    <source>
        <dbReference type="Pfam" id="PF01764"/>
    </source>
</evidence>
<dbReference type="Proteomes" id="UP001180020">
    <property type="component" value="Unassembled WGS sequence"/>
</dbReference>
<comment type="subcellular location">
    <subcellularLocation>
        <location evidence="2">Cytoplasm</location>
    </subcellularLocation>
    <subcellularLocation>
        <location evidence="1">Nucleus</location>
    </subcellularLocation>
</comment>
<evidence type="ECO:0000256" key="6">
    <source>
        <dbReference type="SAM" id="Phobius"/>
    </source>
</evidence>
<evidence type="ECO:0000256" key="3">
    <source>
        <dbReference type="ARBA" id="ARBA00022490"/>
    </source>
</evidence>
<sequence>MVDRMVVVVIVFGGLVVVVVDRWLFSTVDWVVVVHGGGLRGGGGGRGCSIVVLGFGGGAWFETSHILGSLLASSPLLSDAWSHCCLASSSSARAPFVVTHAPDATYVAFSGVQGAYGGGGGGGGGVFGEVPIDAAGDGIFSSLVDRSGVRSESVLVHGEFLGMFMASYGSPEFQMLLTRDTTTTTPLILTGHSIGGAIASLAALSLLASPSRSPHAKRASPPSLLCITFGAPLLGNKPLSDAILRARWHGKFCHVVSNSDIVPRLLFVQIAPIAHQVKHLFDFYHSHMIGGGPVHRFPDDVKAELYRYVAMQASAATANEHESDCVDAFPMRRLSSPYSPFGSYLFCTREGGATCVDCPSMIAHLLWSTFVMGAVEREEHLMYGDLVAGVFQRSMTRSDAAGLNEGSCYDAGISLALEGCGCAVGRGAIMESRELFKMAREKGVGPNLEAARLSIELSKKTPHRLQIEWYKMRNDYDNLSYYDAFKRRSSKRDNRANMHRIKLASFWEEVVCMVETNQLPPDFGRLRKWVYASHSYKLLVEPLDIAEYYRKWKTGEPHYMGQGRPRRYRVFDKWWEEAFGGAKEGMVRRRYAGLTQDTCFWARVEEAKEWLERVERGGGGGGEEEGVMVLLERLRGFEEYAKGLVGRRQVSKDVVVEGSSYWVWMERWAVKKMELGL</sequence>
<evidence type="ECO:0000256" key="2">
    <source>
        <dbReference type="ARBA" id="ARBA00004496"/>
    </source>
</evidence>
<keyword evidence="6" id="KW-1133">Transmembrane helix</keyword>
<feature type="domain" description="Fungal lipase-type" evidence="7">
    <location>
        <begin position="150"/>
        <end position="267"/>
    </location>
</feature>
<dbReference type="GO" id="GO:0006952">
    <property type="term" value="P:defense response"/>
    <property type="evidence" value="ECO:0007669"/>
    <property type="project" value="UniProtKB-KW"/>
</dbReference>
<dbReference type="InterPro" id="IPR029058">
    <property type="entry name" value="AB_hydrolase_fold"/>
</dbReference>
<dbReference type="InterPro" id="IPR041266">
    <property type="entry name" value="EDS1_EP"/>
</dbReference>
<gene>
    <name evidence="9" type="ORF">QJS10_CPA05g00827</name>
</gene>
<feature type="domain" description="EDS1 EP" evidence="8">
    <location>
        <begin position="466"/>
        <end position="669"/>
    </location>
</feature>
<keyword evidence="5" id="KW-0539">Nucleus</keyword>
<evidence type="ECO:0000259" key="8">
    <source>
        <dbReference type="Pfam" id="PF18117"/>
    </source>
</evidence>
<comment type="caution">
    <text evidence="9">The sequence shown here is derived from an EMBL/GenBank/DDBJ whole genome shotgun (WGS) entry which is preliminary data.</text>
</comment>
<dbReference type="Gene3D" id="3.40.50.1820">
    <property type="entry name" value="alpha/beta hydrolase"/>
    <property type="match status" value="1"/>
</dbReference>
<dbReference type="InterPro" id="IPR002921">
    <property type="entry name" value="Fungal_lipase-type"/>
</dbReference>
<dbReference type="EMBL" id="JAUJYO010000005">
    <property type="protein sequence ID" value="KAK1316916.1"/>
    <property type="molecule type" value="Genomic_DNA"/>
</dbReference>
<reference evidence="9" key="2">
    <citation type="submission" date="2023-06" db="EMBL/GenBank/DDBJ databases">
        <authorList>
            <person name="Ma L."/>
            <person name="Liu K.-W."/>
            <person name="Li Z."/>
            <person name="Hsiao Y.-Y."/>
            <person name="Qi Y."/>
            <person name="Fu T."/>
            <person name="Tang G."/>
            <person name="Zhang D."/>
            <person name="Sun W.-H."/>
            <person name="Liu D.-K."/>
            <person name="Li Y."/>
            <person name="Chen G.-Z."/>
            <person name="Liu X.-D."/>
            <person name="Liao X.-Y."/>
            <person name="Jiang Y.-T."/>
            <person name="Yu X."/>
            <person name="Hao Y."/>
            <person name="Huang J."/>
            <person name="Zhao X.-W."/>
            <person name="Ke S."/>
            <person name="Chen Y.-Y."/>
            <person name="Wu W.-L."/>
            <person name="Hsu J.-L."/>
            <person name="Lin Y.-F."/>
            <person name="Huang M.-D."/>
            <person name="Li C.-Y."/>
            <person name="Huang L."/>
            <person name="Wang Z.-W."/>
            <person name="Zhao X."/>
            <person name="Zhong W.-Y."/>
            <person name="Peng D.-H."/>
            <person name="Ahmad S."/>
            <person name="Lan S."/>
            <person name="Zhang J.-S."/>
            <person name="Tsai W.-C."/>
            <person name="Van De Peer Y."/>
            <person name="Liu Z.-J."/>
        </authorList>
    </citation>
    <scope>NUCLEOTIDE SEQUENCE</scope>
    <source>
        <strain evidence="9">CP</strain>
        <tissue evidence="9">Leaves</tissue>
    </source>
</reference>
<keyword evidence="3" id="KW-0963">Cytoplasm</keyword>
<accession>A0AAV9ETG4</accession>
<dbReference type="PANTHER" id="PTHR47413">
    <property type="entry name" value="LIPASE-LIKE PAD4"/>
    <property type="match status" value="1"/>
</dbReference>